<keyword evidence="3" id="KW-1185">Reference proteome</keyword>
<feature type="compositionally biased region" description="Basic and acidic residues" evidence="1">
    <location>
        <begin position="35"/>
        <end position="51"/>
    </location>
</feature>
<proteinExistence type="predicted"/>
<gene>
    <name evidence="2" type="ORF">P8A20_36980</name>
</gene>
<protein>
    <submittedName>
        <fullName evidence="2">Uncharacterized protein</fullName>
    </submittedName>
</protein>
<feature type="region of interest" description="Disordered" evidence="1">
    <location>
        <begin position="324"/>
        <end position="368"/>
    </location>
</feature>
<feature type="region of interest" description="Disordered" evidence="1">
    <location>
        <begin position="1"/>
        <end position="60"/>
    </location>
</feature>
<dbReference type="RefSeq" id="WP_306105089.1">
    <property type="nucleotide sequence ID" value="NZ_CP120983.1"/>
</dbReference>
<evidence type="ECO:0000313" key="2">
    <source>
        <dbReference type="EMBL" id="WLQ68785.1"/>
    </source>
</evidence>
<evidence type="ECO:0000256" key="1">
    <source>
        <dbReference type="SAM" id="MobiDB-lite"/>
    </source>
</evidence>
<reference evidence="2 3" key="1">
    <citation type="submission" date="2023-03" db="EMBL/GenBank/DDBJ databases">
        <title>Isolation and description of six Streptomyces strains from soil environments, able to metabolize different microbial glucans.</title>
        <authorList>
            <person name="Widen T."/>
            <person name="Larsbrink J."/>
        </authorList>
    </citation>
    <scope>NUCLEOTIDE SEQUENCE [LARGE SCALE GENOMIC DNA]</scope>
    <source>
        <strain evidence="2 3">Alt3</strain>
    </source>
</reference>
<dbReference type="Proteomes" id="UP001224433">
    <property type="component" value="Chromosome"/>
</dbReference>
<feature type="compositionally biased region" description="Basic and acidic residues" evidence="1">
    <location>
        <begin position="324"/>
        <end position="348"/>
    </location>
</feature>
<organism evidence="2 3">
    <name type="scientific">Streptomyces glycanivorans</name>
    <dbReference type="NCBI Taxonomy" id="3033808"/>
    <lineage>
        <taxon>Bacteria</taxon>
        <taxon>Bacillati</taxon>
        <taxon>Actinomycetota</taxon>
        <taxon>Actinomycetes</taxon>
        <taxon>Kitasatosporales</taxon>
        <taxon>Streptomycetaceae</taxon>
        <taxon>Streptomyces</taxon>
    </lineage>
</organism>
<dbReference type="EMBL" id="CP120983">
    <property type="protein sequence ID" value="WLQ68785.1"/>
    <property type="molecule type" value="Genomic_DNA"/>
</dbReference>
<sequence>MVSDLLHAPPEPAVVPSPTRTQAVVAGTAPSQSASRHEQHRQEARPAERAYRPTGEQENLTADVGEERELAGIRAWDHRPYDDRTDEELTRLIATGPVEALREERAGAAAKETEQALLAQIAVDRAHGESRGRREVAPVYPLLDRADGQLVIARTEQARETAAVKMATQADEHLRVLAAANARGRFALRLAGTSLKEHKQLTLQATGQRTAGWREAADARAAASRAAETAWEIVRSSPYATVLGTTEHQAPDVDTLAARLTEMRQTRVPARMQQIDTGDERRVSHTHGQAVRARENAAMYRAVAGEARTEEALRAWIAERHPALHGAETRARTEVRQVQEKPNPRIEAQRTPSHRPLPPGRSAPSWSR</sequence>
<name>A0ABY9JNU5_9ACTN</name>
<evidence type="ECO:0000313" key="3">
    <source>
        <dbReference type="Proteomes" id="UP001224433"/>
    </source>
</evidence>
<accession>A0ABY9JNU5</accession>